<dbReference type="Proteomes" id="UP000308133">
    <property type="component" value="Unassembled WGS sequence"/>
</dbReference>
<dbReference type="AlphaFoldDB" id="A0A4U7AWM6"/>
<sequence length="102" mass="11359">MKYALIVSLIVQSSLSLAELLPVFFTAPSPAHYNELVRNDTYDFGCRPVAQPVGDGTFKLHALLTKDQISYLTNEYKDVPEIKVHRQLVKRVATAPIGTGDR</sequence>
<accession>A0A4U7AWM6</accession>
<organism evidence="2 3">
    <name type="scientific">Elsinoe australis</name>
    <dbReference type="NCBI Taxonomy" id="40998"/>
    <lineage>
        <taxon>Eukaryota</taxon>
        <taxon>Fungi</taxon>
        <taxon>Dikarya</taxon>
        <taxon>Ascomycota</taxon>
        <taxon>Pezizomycotina</taxon>
        <taxon>Dothideomycetes</taxon>
        <taxon>Dothideomycetidae</taxon>
        <taxon>Myriangiales</taxon>
        <taxon>Elsinoaceae</taxon>
        <taxon>Elsinoe</taxon>
    </lineage>
</organism>
<reference evidence="2 3" key="1">
    <citation type="submission" date="2018-02" db="EMBL/GenBank/DDBJ databases">
        <title>Draft genome sequences of Elsinoe sp., causing black scab on jojoba.</title>
        <authorList>
            <person name="Stodart B."/>
            <person name="Jeffress S."/>
            <person name="Ash G."/>
            <person name="Arun Chinnappa K."/>
        </authorList>
    </citation>
    <scope>NUCLEOTIDE SEQUENCE [LARGE SCALE GENOMIC DNA]</scope>
    <source>
        <strain evidence="2 3">Hillstone_2</strain>
    </source>
</reference>
<name>A0A4U7AWM6_9PEZI</name>
<dbReference type="EMBL" id="PTQR01000066">
    <property type="protein sequence ID" value="TKX22619.1"/>
    <property type="molecule type" value="Genomic_DNA"/>
</dbReference>
<evidence type="ECO:0000313" key="3">
    <source>
        <dbReference type="Proteomes" id="UP000308133"/>
    </source>
</evidence>
<comment type="caution">
    <text evidence="2">The sequence shown here is derived from an EMBL/GenBank/DDBJ whole genome shotgun (WGS) entry which is preliminary data.</text>
</comment>
<gene>
    <name evidence="2" type="ORF">C1H76_5402</name>
</gene>
<evidence type="ECO:0000256" key="1">
    <source>
        <dbReference type="SAM" id="SignalP"/>
    </source>
</evidence>
<proteinExistence type="predicted"/>
<evidence type="ECO:0000313" key="2">
    <source>
        <dbReference type="EMBL" id="TKX22619.1"/>
    </source>
</evidence>
<feature type="chain" id="PRO_5021014019" evidence="1">
    <location>
        <begin position="19"/>
        <end position="102"/>
    </location>
</feature>
<protein>
    <submittedName>
        <fullName evidence="2">Uncharacterized protein</fullName>
    </submittedName>
</protein>
<feature type="signal peptide" evidence="1">
    <location>
        <begin position="1"/>
        <end position="18"/>
    </location>
</feature>
<keyword evidence="1" id="KW-0732">Signal</keyword>